<feature type="domain" description="Glycosyltransferase subfamily 4-like N-terminal" evidence="3">
    <location>
        <begin position="13"/>
        <end position="126"/>
    </location>
</feature>
<dbReference type="PANTHER" id="PTHR46401">
    <property type="entry name" value="GLYCOSYLTRANSFERASE WBBK-RELATED"/>
    <property type="match status" value="1"/>
</dbReference>
<dbReference type="Gene3D" id="3.40.50.11090">
    <property type="match status" value="1"/>
</dbReference>
<name>A0ABN1LXX0_9SPHN</name>
<dbReference type="PANTHER" id="PTHR46401:SF2">
    <property type="entry name" value="GLYCOSYLTRANSFERASE WBBK-RELATED"/>
    <property type="match status" value="1"/>
</dbReference>
<evidence type="ECO:0000259" key="2">
    <source>
        <dbReference type="Pfam" id="PF00534"/>
    </source>
</evidence>
<protein>
    <submittedName>
        <fullName evidence="4">Glycosyltransferase family 4 protein</fullName>
    </submittedName>
</protein>
<comment type="caution">
    <text evidence="4">The sequence shown here is derived from an EMBL/GenBank/DDBJ whole genome shotgun (WGS) entry which is preliminary data.</text>
</comment>
<organism evidence="4 5">
    <name type="scientific">Sphingopyxis soli</name>
    <dbReference type="NCBI Taxonomy" id="592051"/>
    <lineage>
        <taxon>Bacteria</taxon>
        <taxon>Pseudomonadati</taxon>
        <taxon>Pseudomonadota</taxon>
        <taxon>Alphaproteobacteria</taxon>
        <taxon>Sphingomonadales</taxon>
        <taxon>Sphingomonadaceae</taxon>
        <taxon>Sphingopyxis</taxon>
    </lineage>
</organism>
<evidence type="ECO:0000256" key="1">
    <source>
        <dbReference type="ARBA" id="ARBA00022679"/>
    </source>
</evidence>
<dbReference type="InterPro" id="IPR001296">
    <property type="entry name" value="Glyco_trans_1"/>
</dbReference>
<sequence>MRVTFVVASLDMGGGIRVIAQYAEGLRQRGHDVTIVVPAPRPYGRLQRVRNSLPFHKPRHVKSHFDGTGVTVKMLERWRPVRAADVPPADVIIATWWETAEWIADFPEDRGRKFHFVQGYEIWNGDKDRVDAALRLPTQKITVSRWLEAILVDQLGLDPPGFVPNGVDRSLFFAGEREMPDGPTVGFVYAPNPMKGSDIAIEAISLAREKRPELRCIAFGHAEPTDAMPLPSFVQYHVSPRQDRLGALYGRCSAWLFPSREEGFGLPILEAMASGTPVIAMPSGAAPELLAQGGGTLLRSADAREMSEIILEYCGMQKAKWGALSREAIATSLRYSPASSIELFAEIIEDPHLQTGTSPDGV</sequence>
<dbReference type="CDD" id="cd03801">
    <property type="entry name" value="GT4_PimA-like"/>
    <property type="match status" value="1"/>
</dbReference>
<dbReference type="InterPro" id="IPR028098">
    <property type="entry name" value="Glyco_trans_4-like_N"/>
</dbReference>
<evidence type="ECO:0000259" key="3">
    <source>
        <dbReference type="Pfam" id="PF13579"/>
    </source>
</evidence>
<dbReference type="Pfam" id="PF13579">
    <property type="entry name" value="Glyco_trans_4_4"/>
    <property type="match status" value="1"/>
</dbReference>
<keyword evidence="5" id="KW-1185">Reference proteome</keyword>
<reference evidence="5" key="1">
    <citation type="journal article" date="2019" name="Int. J. Syst. Evol. Microbiol.">
        <title>The Global Catalogue of Microorganisms (GCM) 10K type strain sequencing project: providing services to taxonomists for standard genome sequencing and annotation.</title>
        <authorList>
            <consortium name="The Broad Institute Genomics Platform"/>
            <consortium name="The Broad Institute Genome Sequencing Center for Infectious Disease"/>
            <person name="Wu L."/>
            <person name="Ma J."/>
        </authorList>
    </citation>
    <scope>NUCLEOTIDE SEQUENCE [LARGE SCALE GENOMIC DNA]</scope>
    <source>
        <strain evidence="5">JCM 15910</strain>
    </source>
</reference>
<dbReference type="Gene3D" id="3.40.50.2000">
    <property type="entry name" value="Glycogen Phosphorylase B"/>
    <property type="match status" value="1"/>
</dbReference>
<dbReference type="Proteomes" id="UP001500738">
    <property type="component" value="Unassembled WGS sequence"/>
</dbReference>
<proteinExistence type="predicted"/>
<dbReference type="SUPFAM" id="SSF53756">
    <property type="entry name" value="UDP-Glycosyltransferase/glycogen phosphorylase"/>
    <property type="match status" value="1"/>
</dbReference>
<evidence type="ECO:0000313" key="4">
    <source>
        <dbReference type="EMBL" id="GAA0861777.1"/>
    </source>
</evidence>
<accession>A0ABN1LXX0</accession>
<dbReference type="RefSeq" id="WP_215352961.1">
    <property type="nucleotide sequence ID" value="NZ_BAAAFE010000003.1"/>
</dbReference>
<gene>
    <name evidence="4" type="ORF">GCM10009115_05740</name>
</gene>
<evidence type="ECO:0000313" key="5">
    <source>
        <dbReference type="Proteomes" id="UP001500738"/>
    </source>
</evidence>
<feature type="domain" description="Glycosyl transferase family 1" evidence="2">
    <location>
        <begin position="178"/>
        <end position="312"/>
    </location>
</feature>
<dbReference type="Pfam" id="PF00534">
    <property type="entry name" value="Glycos_transf_1"/>
    <property type="match status" value="1"/>
</dbReference>
<keyword evidence="1" id="KW-0808">Transferase</keyword>
<dbReference type="EMBL" id="BAAAFE010000003">
    <property type="protein sequence ID" value="GAA0861777.1"/>
    <property type="molecule type" value="Genomic_DNA"/>
</dbReference>